<dbReference type="InterPro" id="IPR002821">
    <property type="entry name" value="Hydantoinase_A"/>
</dbReference>
<dbReference type="PANTHER" id="PTHR11365">
    <property type="entry name" value="5-OXOPROLINASE RELATED"/>
    <property type="match status" value="1"/>
</dbReference>
<organism evidence="3">
    <name type="scientific">Ignavibacterium album</name>
    <dbReference type="NCBI Taxonomy" id="591197"/>
    <lineage>
        <taxon>Bacteria</taxon>
        <taxon>Pseudomonadati</taxon>
        <taxon>Ignavibacteriota</taxon>
        <taxon>Ignavibacteria</taxon>
        <taxon>Ignavibacteriales</taxon>
        <taxon>Ignavibacteriaceae</taxon>
        <taxon>Ignavibacterium</taxon>
    </lineage>
</organism>
<dbReference type="SUPFAM" id="SSF53067">
    <property type="entry name" value="Actin-like ATPase domain"/>
    <property type="match status" value="1"/>
</dbReference>
<dbReference type="AlphaFoldDB" id="A0A832CZ58"/>
<reference evidence="3" key="1">
    <citation type="journal article" date="2020" name="mSystems">
        <title>Genome- and Community-Level Interaction Insights into Carbon Utilization and Element Cycling Functions of Hydrothermarchaeota in Hydrothermal Sediment.</title>
        <authorList>
            <person name="Zhou Z."/>
            <person name="Liu Y."/>
            <person name="Xu W."/>
            <person name="Pan J."/>
            <person name="Luo Z.H."/>
            <person name="Li M."/>
        </authorList>
    </citation>
    <scope>NUCLEOTIDE SEQUENCE [LARGE SCALE GENOMIC DNA]</scope>
    <source>
        <strain evidence="3">SpSt-500</strain>
    </source>
</reference>
<dbReference type="InterPro" id="IPR045079">
    <property type="entry name" value="Oxoprolinase-like"/>
</dbReference>
<dbReference type="PANTHER" id="PTHR11365:SF23">
    <property type="entry name" value="HYPOTHETICAL 5-OXOPROLINASE (EUROFUNG)-RELATED"/>
    <property type="match status" value="1"/>
</dbReference>
<accession>A0A832CZ58</accession>
<sequence length="717" mass="78297">MSRKIKIGIDVGGTFTHAVAVDISDYSLVGKSCVPTTHKAKEGVARGVVDSMKNLLNENKINPDEVVLIAHSTTQATNALLEGDVAVVGIIGMAKGVEAIRAKKEINLKNIELSPGKFLQTRFRFINTSKQIIKELIRKNIEELLSEGAEVIVASEAFGVDDTTNEDLVIEVAESMNLLSSAASRISKLYGLRVRTRTAVINASMMPKMLETANMTEQAIRESGVKAPLMVMRSDGGIMDINEMRRRPILTMLSGPAAGVAAALMYEKVSDGIFLEVGGTSTDISVIKNGKPQVKSAQIGGNRLYLRTLDVRTLGIAGGSVPRFHKNKIIDVGPRSAHIAQLNYVAFANEDFSDIEIEQVQPLQNDPNDYLAIKTKSSQNKFTVTPTEASYQLELVKEQGHSAGNLAIIRNCFSSLSKIFNKPSQEIAEEILKISAEKIKPVIDQLIREYKLDKELVELVGGGGGASAIVPFTSKYLNYPHRIAKDCEVISAIGAALGMIRDSVEKTIINPTENDIIELRQQAFESVAKMGANPDTIEVSIEIDTTNKKVIAVAMGSSEMRSKELVKKILSDAELIEIASKSLRTEKQNVNVFFQSDFFSVFNHEKIHKHLLGLIKEHLNSFRVIDKEGTIKLQLQNATGLKVKVNEVKASISKIISELTSFGDAGALVPDIFIIASSRIIDFTGLINETQIISLAEFELSKIPQDEAVVILASQKK</sequence>
<dbReference type="GO" id="GO:0006749">
    <property type="term" value="P:glutathione metabolic process"/>
    <property type="evidence" value="ECO:0007669"/>
    <property type="project" value="TreeGrafter"/>
</dbReference>
<comment type="caution">
    <text evidence="3">The sequence shown here is derived from an EMBL/GenBank/DDBJ whole genome shotgun (WGS) entry which is preliminary data.</text>
</comment>
<dbReference type="InterPro" id="IPR043129">
    <property type="entry name" value="ATPase_NBD"/>
</dbReference>
<evidence type="ECO:0000259" key="2">
    <source>
        <dbReference type="Pfam" id="PF05378"/>
    </source>
</evidence>
<dbReference type="Pfam" id="PF05378">
    <property type="entry name" value="Hydant_A_N"/>
    <property type="match status" value="1"/>
</dbReference>
<name>A0A832CZ58_9BACT</name>
<feature type="domain" description="Hydantoinase/oxoprolinase N-terminal" evidence="2">
    <location>
        <begin position="6"/>
        <end position="175"/>
    </location>
</feature>
<dbReference type="InterPro" id="IPR008040">
    <property type="entry name" value="Hydant_A_N"/>
</dbReference>
<protein>
    <submittedName>
        <fullName evidence="3">Hydantoinase</fullName>
    </submittedName>
</protein>
<gene>
    <name evidence="3" type="ORF">ENS56_01140</name>
</gene>
<dbReference type="Pfam" id="PF01968">
    <property type="entry name" value="Hydantoinase_A"/>
    <property type="match status" value="1"/>
</dbReference>
<dbReference type="GO" id="GO:0017168">
    <property type="term" value="F:5-oxoprolinase (ATP-hydrolyzing) activity"/>
    <property type="evidence" value="ECO:0007669"/>
    <property type="project" value="TreeGrafter"/>
</dbReference>
<dbReference type="GO" id="GO:0005829">
    <property type="term" value="C:cytosol"/>
    <property type="evidence" value="ECO:0007669"/>
    <property type="project" value="TreeGrafter"/>
</dbReference>
<evidence type="ECO:0000313" key="3">
    <source>
        <dbReference type="EMBL" id="HGT46623.1"/>
    </source>
</evidence>
<evidence type="ECO:0000259" key="1">
    <source>
        <dbReference type="Pfam" id="PF01968"/>
    </source>
</evidence>
<feature type="domain" description="Hydantoinase A/oxoprolinase" evidence="1">
    <location>
        <begin position="195"/>
        <end position="501"/>
    </location>
</feature>
<dbReference type="EMBL" id="DSVI01000004">
    <property type="protein sequence ID" value="HGT46623.1"/>
    <property type="molecule type" value="Genomic_DNA"/>
</dbReference>
<dbReference type="Gene3D" id="3.30.420.40">
    <property type="match status" value="1"/>
</dbReference>
<proteinExistence type="predicted"/>